<dbReference type="Proteomes" id="UP000225972">
    <property type="component" value="Unassembled WGS sequence"/>
</dbReference>
<gene>
    <name evidence="1" type="ORF">TRP8649_02324</name>
</gene>
<accession>A0A238JC92</accession>
<reference evidence="2" key="1">
    <citation type="submission" date="2017-05" db="EMBL/GenBank/DDBJ databases">
        <authorList>
            <person name="Rodrigo-Torres L."/>
            <person name="Arahal R. D."/>
            <person name="Lucena T."/>
        </authorList>
    </citation>
    <scope>NUCLEOTIDE SEQUENCE [LARGE SCALE GENOMIC DNA]</scope>
    <source>
        <strain evidence="2">CECT 8649</strain>
    </source>
</reference>
<evidence type="ECO:0000313" key="2">
    <source>
        <dbReference type="Proteomes" id="UP000225972"/>
    </source>
</evidence>
<dbReference type="OrthoDB" id="7063057at2"/>
<proteinExistence type="predicted"/>
<name>A0A238JC92_9RHOB</name>
<evidence type="ECO:0000313" key="1">
    <source>
        <dbReference type="EMBL" id="SMX28209.1"/>
    </source>
</evidence>
<organism evidence="1 2">
    <name type="scientific">Pelagimonas phthalicica</name>
    <dbReference type="NCBI Taxonomy" id="1037362"/>
    <lineage>
        <taxon>Bacteria</taxon>
        <taxon>Pseudomonadati</taxon>
        <taxon>Pseudomonadota</taxon>
        <taxon>Alphaproteobacteria</taxon>
        <taxon>Rhodobacterales</taxon>
        <taxon>Roseobacteraceae</taxon>
        <taxon>Pelagimonas</taxon>
    </lineage>
</organism>
<keyword evidence="2" id="KW-1185">Reference proteome</keyword>
<dbReference type="RefSeq" id="WP_099245391.1">
    <property type="nucleotide sequence ID" value="NZ_FXXP01000002.1"/>
</dbReference>
<protein>
    <submittedName>
        <fullName evidence="1">Uncharacterized protein</fullName>
    </submittedName>
</protein>
<dbReference type="EMBL" id="FXXP01000002">
    <property type="protein sequence ID" value="SMX28209.1"/>
    <property type="molecule type" value="Genomic_DNA"/>
</dbReference>
<dbReference type="AlphaFoldDB" id="A0A238JC92"/>
<sequence length="130" mass="14898">MSNTESGIVNTRTLIALPLEVVEIPQNAHAIGMAIADLRWPRRKIVNRMQLRFDYFLDAGHQFRSYEGDPFNTGNDRLDKLFNDPAYKWFSDFARRCKTGPLTHAPSLLVQKRLQLLELGLRTPPLGYAI</sequence>